<dbReference type="Proteomes" id="UP000012073">
    <property type="component" value="Unassembled WGS sequence"/>
</dbReference>
<dbReference type="GeneID" id="17325427"/>
<proteinExistence type="predicted"/>
<reference evidence="2" key="1">
    <citation type="journal article" date="2013" name="Proc. Natl. Acad. Sci. U.S.A.">
        <title>Genome structure and metabolic features in the red seaweed Chondrus crispus shed light on evolution of the Archaeplastida.</title>
        <authorList>
            <person name="Collen J."/>
            <person name="Porcel B."/>
            <person name="Carre W."/>
            <person name="Ball S.G."/>
            <person name="Chaparro C."/>
            <person name="Tonon T."/>
            <person name="Barbeyron T."/>
            <person name="Michel G."/>
            <person name="Noel B."/>
            <person name="Valentin K."/>
            <person name="Elias M."/>
            <person name="Artiguenave F."/>
            <person name="Arun A."/>
            <person name="Aury J.M."/>
            <person name="Barbosa-Neto J.F."/>
            <person name="Bothwell J.H."/>
            <person name="Bouget F.Y."/>
            <person name="Brillet L."/>
            <person name="Cabello-Hurtado F."/>
            <person name="Capella-Gutierrez S."/>
            <person name="Charrier B."/>
            <person name="Cladiere L."/>
            <person name="Cock J.M."/>
            <person name="Coelho S.M."/>
            <person name="Colleoni C."/>
            <person name="Czjzek M."/>
            <person name="Da Silva C."/>
            <person name="Delage L."/>
            <person name="Denoeud F."/>
            <person name="Deschamps P."/>
            <person name="Dittami S.M."/>
            <person name="Gabaldon T."/>
            <person name="Gachon C.M."/>
            <person name="Groisillier A."/>
            <person name="Herve C."/>
            <person name="Jabbari K."/>
            <person name="Katinka M."/>
            <person name="Kloareg B."/>
            <person name="Kowalczyk N."/>
            <person name="Labadie K."/>
            <person name="Leblanc C."/>
            <person name="Lopez P.J."/>
            <person name="McLachlan D.H."/>
            <person name="Meslet-Cladiere L."/>
            <person name="Moustafa A."/>
            <person name="Nehr Z."/>
            <person name="Nyvall Collen P."/>
            <person name="Panaud O."/>
            <person name="Partensky F."/>
            <person name="Poulain J."/>
            <person name="Rensing S.A."/>
            <person name="Rousvoal S."/>
            <person name="Samson G."/>
            <person name="Symeonidi A."/>
            <person name="Weissenbach J."/>
            <person name="Zambounis A."/>
            <person name="Wincker P."/>
            <person name="Boyen C."/>
        </authorList>
    </citation>
    <scope>NUCLEOTIDE SEQUENCE [LARGE SCALE GENOMIC DNA]</scope>
    <source>
        <strain evidence="2">cv. Stackhouse</strain>
    </source>
</reference>
<organism evidence="1 2">
    <name type="scientific">Chondrus crispus</name>
    <name type="common">Carrageen Irish moss</name>
    <name type="synonym">Polymorpha crispa</name>
    <dbReference type="NCBI Taxonomy" id="2769"/>
    <lineage>
        <taxon>Eukaryota</taxon>
        <taxon>Rhodophyta</taxon>
        <taxon>Florideophyceae</taxon>
        <taxon>Rhodymeniophycidae</taxon>
        <taxon>Gigartinales</taxon>
        <taxon>Gigartinaceae</taxon>
        <taxon>Chondrus</taxon>
    </lineage>
</organism>
<accession>R7QKA7</accession>
<dbReference type="EMBL" id="HG001877">
    <property type="protein sequence ID" value="CDF37840.1"/>
    <property type="molecule type" value="Genomic_DNA"/>
</dbReference>
<gene>
    <name evidence="1" type="ORF">CHC_T00006069001</name>
</gene>
<name>R7QKA7_CHOCR</name>
<evidence type="ECO:0000313" key="2">
    <source>
        <dbReference type="Proteomes" id="UP000012073"/>
    </source>
</evidence>
<evidence type="ECO:0000313" key="1">
    <source>
        <dbReference type="EMBL" id="CDF37840.1"/>
    </source>
</evidence>
<protein>
    <submittedName>
        <fullName evidence="1">Uncharacterized protein</fullName>
    </submittedName>
</protein>
<dbReference type="KEGG" id="ccp:CHC_T00006069001"/>
<sequence>MRGRPSRREEPPLSSGFSLDIAAVLESCSHKRDWARGVRLGRFLQAGRCISSARLDVQPASKG</sequence>
<dbReference type="RefSeq" id="XP_005717711.1">
    <property type="nucleotide sequence ID" value="XM_005717654.1"/>
</dbReference>
<keyword evidence="2" id="KW-1185">Reference proteome</keyword>
<dbReference type="Gramene" id="CDF37840">
    <property type="protein sequence ID" value="CDF37840"/>
    <property type="gene ID" value="CHC_T00006069001"/>
</dbReference>
<dbReference type="AlphaFoldDB" id="R7QKA7"/>